<feature type="chain" id="PRO_5046614794" evidence="1">
    <location>
        <begin position="23"/>
        <end position="71"/>
    </location>
</feature>
<feature type="signal peptide" evidence="1">
    <location>
        <begin position="1"/>
        <end position="22"/>
    </location>
</feature>
<organism evidence="2 3">
    <name type="scientific">Streptomyces sodiiphilus</name>
    <dbReference type="NCBI Taxonomy" id="226217"/>
    <lineage>
        <taxon>Bacteria</taxon>
        <taxon>Bacillati</taxon>
        <taxon>Actinomycetota</taxon>
        <taxon>Actinomycetes</taxon>
        <taxon>Kitasatosporales</taxon>
        <taxon>Streptomycetaceae</taxon>
        <taxon>Streptomyces</taxon>
    </lineage>
</organism>
<dbReference type="EMBL" id="BAAAMJ010000029">
    <property type="protein sequence ID" value="GAA1916990.1"/>
    <property type="molecule type" value="Genomic_DNA"/>
</dbReference>
<dbReference type="Proteomes" id="UP001501303">
    <property type="component" value="Unassembled WGS sequence"/>
</dbReference>
<reference evidence="2 3" key="1">
    <citation type="journal article" date="2019" name="Int. J. Syst. Evol. Microbiol.">
        <title>The Global Catalogue of Microorganisms (GCM) 10K type strain sequencing project: providing services to taxonomists for standard genome sequencing and annotation.</title>
        <authorList>
            <consortium name="The Broad Institute Genomics Platform"/>
            <consortium name="The Broad Institute Genome Sequencing Center for Infectious Disease"/>
            <person name="Wu L."/>
            <person name="Ma J."/>
        </authorList>
    </citation>
    <scope>NUCLEOTIDE SEQUENCE [LARGE SCALE GENOMIC DNA]</scope>
    <source>
        <strain evidence="2 3">JCM 13581</strain>
    </source>
</reference>
<dbReference type="RefSeq" id="WP_344262045.1">
    <property type="nucleotide sequence ID" value="NZ_BAAAMJ010000029.1"/>
</dbReference>
<gene>
    <name evidence="2" type="ORF">GCM10009716_27650</name>
</gene>
<sequence>MIRTRQFAVTAAGSLFSAAALGAVLITGLPAVGAATGQSAAGGGSAVLTTECPRDTHWIAELGKCVEDTHW</sequence>
<comment type="caution">
    <text evidence="2">The sequence shown here is derived from an EMBL/GenBank/DDBJ whole genome shotgun (WGS) entry which is preliminary data.</text>
</comment>
<accession>A0ABN2PEN2</accession>
<keyword evidence="1" id="KW-0732">Signal</keyword>
<evidence type="ECO:0000313" key="3">
    <source>
        <dbReference type="Proteomes" id="UP001501303"/>
    </source>
</evidence>
<keyword evidence="3" id="KW-1185">Reference proteome</keyword>
<evidence type="ECO:0000256" key="1">
    <source>
        <dbReference type="SAM" id="SignalP"/>
    </source>
</evidence>
<protein>
    <submittedName>
        <fullName evidence="2">Uncharacterized protein</fullName>
    </submittedName>
</protein>
<evidence type="ECO:0000313" key="2">
    <source>
        <dbReference type="EMBL" id="GAA1916990.1"/>
    </source>
</evidence>
<proteinExistence type="predicted"/>
<name>A0ABN2PEN2_9ACTN</name>